<dbReference type="PANTHER" id="PTHR47691">
    <property type="entry name" value="REGULATOR-RELATED"/>
    <property type="match status" value="1"/>
</dbReference>
<proteinExistence type="predicted"/>
<evidence type="ECO:0000313" key="3">
    <source>
        <dbReference type="Proteomes" id="UP000533598"/>
    </source>
</evidence>
<gene>
    <name evidence="2" type="ORF">HNR67_005543</name>
</gene>
<dbReference type="AlphaFoldDB" id="A0A7W7CE32"/>
<dbReference type="Proteomes" id="UP000533598">
    <property type="component" value="Unassembled WGS sequence"/>
</dbReference>
<evidence type="ECO:0008006" key="4">
    <source>
        <dbReference type="Google" id="ProtNLM"/>
    </source>
</evidence>
<comment type="caution">
    <text evidence="2">The sequence shown here is derived from an EMBL/GenBank/DDBJ whole genome shotgun (WGS) entry which is preliminary data.</text>
</comment>
<dbReference type="PANTHER" id="PTHR47691:SF3">
    <property type="entry name" value="HTH-TYPE TRANSCRIPTIONAL REGULATOR RV0890C-RELATED"/>
    <property type="match status" value="1"/>
</dbReference>
<dbReference type="SUPFAM" id="SSF52540">
    <property type="entry name" value="P-loop containing nucleoside triphosphate hydrolases"/>
    <property type="match status" value="1"/>
</dbReference>
<dbReference type="PRINTS" id="PR00364">
    <property type="entry name" value="DISEASERSIST"/>
</dbReference>
<sequence length="580" mass="61508">MRMMIASRQVDTLGASGTGPLSPSASQTSAPRPPTPPHQLGELDPQEPFIGRDDELAWLAERIADGNSLVVLSGPAGVGVTSLVLRTAHQHADAFPGGQLYADLGRVGILRGRVILDHVLRGWLRALGTPVDLVDRAVGMEQATELFRSMTAGLELLVVIDNADAESQIEALLPAEPGNLVLAVLPESPARLTDRDRAVHLPLMPLNPASSNTLLTAAIDPERIAGRADYVVELAFLCAGMPLALVLAATTLAEHPDVQVGDVIANLAAFHRDRGNLTTNLSATLAVAATRKLAFDQLSPAQANALCCLAIYPGSVLNSAVAVGATGLLLTAAGELLDTLARSKLLQRNGPDRYRLSASFADLVRQHVHDTWAWSTWSAVLVDCLMVLHHAALDADLVLFPGRQYLFATARLASRSRTRPVYPSRAAARTAMDHLRPNLVAAVVAAVSIGRPALACHLCDAVYGYFLDCGGVAEWIVMLENGVIAARTLDDPAVEAELQWQLATAYLRQGTAAGRRAARERFRSAAELAERVSIDGAGVIQAGQAPAFSHRLPRAGGADLPGPDDRSRRSPAALNDTDPL</sequence>
<evidence type="ECO:0000313" key="2">
    <source>
        <dbReference type="EMBL" id="MBB4679425.1"/>
    </source>
</evidence>
<dbReference type="Gene3D" id="3.40.50.300">
    <property type="entry name" value="P-loop containing nucleotide triphosphate hydrolases"/>
    <property type="match status" value="1"/>
</dbReference>
<dbReference type="EMBL" id="JACHMH010000001">
    <property type="protein sequence ID" value="MBB4679425.1"/>
    <property type="molecule type" value="Genomic_DNA"/>
</dbReference>
<organism evidence="2 3">
    <name type="scientific">Crossiella cryophila</name>
    <dbReference type="NCBI Taxonomy" id="43355"/>
    <lineage>
        <taxon>Bacteria</taxon>
        <taxon>Bacillati</taxon>
        <taxon>Actinomycetota</taxon>
        <taxon>Actinomycetes</taxon>
        <taxon>Pseudonocardiales</taxon>
        <taxon>Pseudonocardiaceae</taxon>
        <taxon>Crossiella</taxon>
    </lineage>
</organism>
<reference evidence="2 3" key="1">
    <citation type="submission" date="2020-08" db="EMBL/GenBank/DDBJ databases">
        <title>Sequencing the genomes of 1000 actinobacteria strains.</title>
        <authorList>
            <person name="Klenk H.-P."/>
        </authorList>
    </citation>
    <scope>NUCLEOTIDE SEQUENCE [LARGE SCALE GENOMIC DNA]</scope>
    <source>
        <strain evidence="2 3">DSM 44230</strain>
    </source>
</reference>
<protein>
    <recommendedName>
        <fullName evidence="4">ATP-binding protein</fullName>
    </recommendedName>
</protein>
<feature type="region of interest" description="Disordered" evidence="1">
    <location>
        <begin position="1"/>
        <end position="47"/>
    </location>
</feature>
<keyword evidence="3" id="KW-1185">Reference proteome</keyword>
<dbReference type="RefSeq" id="WP_185005178.1">
    <property type="nucleotide sequence ID" value="NZ_BAAAUI010000001.1"/>
</dbReference>
<feature type="region of interest" description="Disordered" evidence="1">
    <location>
        <begin position="545"/>
        <end position="580"/>
    </location>
</feature>
<dbReference type="InterPro" id="IPR027417">
    <property type="entry name" value="P-loop_NTPase"/>
</dbReference>
<accession>A0A7W7CE32</accession>
<feature type="compositionally biased region" description="Polar residues" evidence="1">
    <location>
        <begin position="19"/>
        <end position="30"/>
    </location>
</feature>
<name>A0A7W7CE32_9PSEU</name>
<evidence type="ECO:0000256" key="1">
    <source>
        <dbReference type="SAM" id="MobiDB-lite"/>
    </source>
</evidence>